<comment type="caution">
    <text evidence="4">The sequence shown here is derived from an EMBL/GenBank/DDBJ whole genome shotgun (WGS) entry which is preliminary data.</text>
</comment>
<sequence>MTFVIRAAQPGDLPHLYEMAKLTGGGFTNLPPDRTALGAKLARCGEAFGRDTAGLRDELFVLMLENTATGDVRGTCQLITHVGQKHPFYSYRIGTLTQHSRELERTFRAEMLTLTTDLEGASEVGGLFLHPGERAGGLGLLLARSRYLFIRAHRQRFAERTLAELRGVIDEAGGSPFWDGLAGRFFGMSFQQADEFNAINGHQFIADLMPKHPIYTAMLTDGARAAIGLPHPSGRAAMRMLEHEGFAFENYVDIFDGGPTMTARTDQIRTVRDARDAELVTIDGAGDPAAGGTEALVATGRLGAFRCAYGAVRKVEGGVALDRACAAALAIEPGATVSWIGRI</sequence>
<keyword evidence="1" id="KW-0056">Arginine metabolism</keyword>
<dbReference type="Proteomes" id="UP000759103">
    <property type="component" value="Unassembled WGS sequence"/>
</dbReference>
<evidence type="ECO:0000256" key="2">
    <source>
        <dbReference type="ARBA" id="ARBA00022679"/>
    </source>
</evidence>
<dbReference type="InterPro" id="IPR007041">
    <property type="entry name" value="Arg_succinylTrfase_AstA/AruG"/>
</dbReference>
<reference evidence="4 5" key="1">
    <citation type="submission" date="2021-07" db="EMBL/GenBank/DDBJ databases">
        <title>Sphingomonas sp.</title>
        <authorList>
            <person name="Feng G."/>
            <person name="Li J."/>
            <person name="Pan M."/>
        </authorList>
    </citation>
    <scope>NUCLEOTIDE SEQUENCE [LARGE SCALE GENOMIC DNA]</scope>
    <source>
        <strain evidence="4 5">RRHST34</strain>
    </source>
</reference>
<proteinExistence type="predicted"/>
<dbReference type="EMBL" id="JAHXZN010000005">
    <property type="protein sequence ID" value="MBW6532035.1"/>
    <property type="molecule type" value="Genomic_DNA"/>
</dbReference>
<dbReference type="RefSeq" id="WP_219749396.1">
    <property type="nucleotide sequence ID" value="NZ_JAHXZN010000005.1"/>
</dbReference>
<evidence type="ECO:0000256" key="1">
    <source>
        <dbReference type="ARBA" id="ARBA00022503"/>
    </source>
</evidence>
<protein>
    <submittedName>
        <fullName evidence="4">Arginine N-succinyltransferase</fullName>
    </submittedName>
</protein>
<evidence type="ECO:0000313" key="4">
    <source>
        <dbReference type="EMBL" id="MBW6532035.1"/>
    </source>
</evidence>
<keyword evidence="2" id="KW-0808">Transferase</keyword>
<dbReference type="PANTHER" id="PTHR30420:SF1">
    <property type="entry name" value="ARGININE N-SUCCINYLTRANSFERASE"/>
    <property type="match status" value="1"/>
</dbReference>
<dbReference type="InterPro" id="IPR016181">
    <property type="entry name" value="Acyl_CoA_acyltransferase"/>
</dbReference>
<keyword evidence="5" id="KW-1185">Reference proteome</keyword>
<dbReference type="SUPFAM" id="SSF55729">
    <property type="entry name" value="Acyl-CoA N-acyltransferases (Nat)"/>
    <property type="match status" value="1"/>
</dbReference>
<dbReference type="Pfam" id="PF04958">
    <property type="entry name" value="AstA"/>
    <property type="match status" value="1"/>
</dbReference>
<evidence type="ECO:0000256" key="3">
    <source>
        <dbReference type="ARBA" id="ARBA00023315"/>
    </source>
</evidence>
<evidence type="ECO:0000313" key="5">
    <source>
        <dbReference type="Proteomes" id="UP000759103"/>
    </source>
</evidence>
<organism evidence="4 5">
    <name type="scientific">Sphingomonas citri</name>
    <dbReference type="NCBI Taxonomy" id="2862499"/>
    <lineage>
        <taxon>Bacteria</taxon>
        <taxon>Pseudomonadati</taxon>
        <taxon>Pseudomonadota</taxon>
        <taxon>Alphaproteobacteria</taxon>
        <taxon>Sphingomonadales</taxon>
        <taxon>Sphingomonadaceae</taxon>
        <taxon>Sphingomonas</taxon>
    </lineage>
</organism>
<keyword evidence="3" id="KW-0012">Acyltransferase</keyword>
<dbReference type="PANTHER" id="PTHR30420">
    <property type="entry name" value="N-SUCCINYLARGININE DIHYDROLASE"/>
    <property type="match status" value="1"/>
</dbReference>
<dbReference type="NCBIfam" id="TIGR03243">
    <property type="entry name" value="arg_catab_AOST"/>
    <property type="match status" value="1"/>
</dbReference>
<dbReference type="Gene3D" id="2.40.40.20">
    <property type="match status" value="1"/>
</dbReference>
<name>A0ABS7BR09_9SPHN</name>
<gene>
    <name evidence="4" type="ORF">KZ820_14940</name>
</gene>
<accession>A0ABS7BR09</accession>